<evidence type="ECO:0000313" key="2">
    <source>
        <dbReference type="EMBL" id="MCB8881772.1"/>
    </source>
</evidence>
<dbReference type="Proteomes" id="UP000721844">
    <property type="component" value="Unassembled WGS sequence"/>
</dbReference>
<accession>A0A963Z4I3</accession>
<gene>
    <name evidence="2" type="ORF">ACELLULO517_16100</name>
</gene>
<proteinExistence type="predicted"/>
<comment type="caution">
    <text evidence="2">The sequence shown here is derived from an EMBL/GenBank/DDBJ whole genome shotgun (WGS) entry which is preliminary data.</text>
</comment>
<reference evidence="2 3" key="1">
    <citation type="journal article" date="2021" name="Microorganisms">
        <title>Acidisoma silvae sp. nov. and Acidisomacellulosilytica sp. nov., Two Acidophilic Bacteria Isolated from Decaying Wood, Hydrolyzing Cellulose and Producing Poly-3-hydroxybutyrate.</title>
        <authorList>
            <person name="Mieszkin S."/>
            <person name="Pouder E."/>
            <person name="Uroz S."/>
            <person name="Simon-Colin C."/>
            <person name="Alain K."/>
        </authorList>
    </citation>
    <scope>NUCLEOTIDE SEQUENCE [LARGE SCALE GENOMIC DNA]</scope>
    <source>
        <strain evidence="2 3">HW T5.17</strain>
    </source>
</reference>
<feature type="region of interest" description="Disordered" evidence="1">
    <location>
        <begin position="126"/>
        <end position="154"/>
    </location>
</feature>
<name>A0A963Z4I3_9PROT</name>
<dbReference type="AlphaFoldDB" id="A0A963Z4I3"/>
<feature type="compositionally biased region" description="Pro residues" evidence="1">
    <location>
        <begin position="128"/>
        <end position="138"/>
    </location>
</feature>
<feature type="compositionally biased region" description="Basic and acidic residues" evidence="1">
    <location>
        <begin position="143"/>
        <end position="154"/>
    </location>
</feature>
<dbReference type="EMBL" id="JAESVA010000005">
    <property type="protein sequence ID" value="MCB8881772.1"/>
    <property type="molecule type" value="Genomic_DNA"/>
</dbReference>
<organism evidence="2 3">
    <name type="scientific">Acidisoma cellulosilyticum</name>
    <dbReference type="NCBI Taxonomy" id="2802395"/>
    <lineage>
        <taxon>Bacteria</taxon>
        <taxon>Pseudomonadati</taxon>
        <taxon>Pseudomonadota</taxon>
        <taxon>Alphaproteobacteria</taxon>
        <taxon>Acetobacterales</taxon>
        <taxon>Acidocellaceae</taxon>
        <taxon>Acidisoma</taxon>
    </lineage>
</organism>
<keyword evidence="3" id="KW-1185">Reference proteome</keyword>
<protein>
    <submittedName>
        <fullName evidence="2">Uncharacterized protein</fullName>
    </submittedName>
</protein>
<evidence type="ECO:0000256" key="1">
    <source>
        <dbReference type="SAM" id="MobiDB-lite"/>
    </source>
</evidence>
<evidence type="ECO:0000313" key="3">
    <source>
        <dbReference type="Proteomes" id="UP000721844"/>
    </source>
</evidence>
<dbReference type="RefSeq" id="WP_227308436.1">
    <property type="nucleotide sequence ID" value="NZ_JAESVA010000005.1"/>
</dbReference>
<sequence length="154" mass="16756">MNAQVPGISLVRVVDIKISEPERLLLLQVEAASGQTFWLTLPTGEAPLLARAAGLGLGFDRDEQLRNHALKALNASWVEFLAIPEEPEALAMSVTFGSGATLTFRLPKPMPQTILETLQVALMKEAPQAPPSNPPPHPGNTAPREDEIIHHYKQ</sequence>